<dbReference type="VEuPathDB" id="CryptoDB:Cvel_20701"/>
<evidence type="ECO:0000313" key="1">
    <source>
        <dbReference type="EMBL" id="CEM24917.1"/>
    </source>
</evidence>
<accession>A0A0G4G7Z8</accession>
<sequence>MEGQMYPEGERTLEAVQVLEDKKGALQVKVQEVNQWIQNVKMGVCNPSDESVWPETVKKVDSQLKQAKADVRRAREGN</sequence>
<name>A0A0G4G7Z8_9ALVE</name>
<dbReference type="EMBL" id="CDMZ01000975">
    <property type="protein sequence ID" value="CEM24917.1"/>
    <property type="molecule type" value="Genomic_DNA"/>
</dbReference>
<proteinExistence type="predicted"/>
<protein>
    <submittedName>
        <fullName evidence="1">Uncharacterized protein</fullName>
    </submittedName>
</protein>
<dbReference type="AlphaFoldDB" id="A0A0G4G7Z8"/>
<reference evidence="1" key="1">
    <citation type="submission" date="2014-11" db="EMBL/GenBank/DDBJ databases">
        <authorList>
            <person name="Otto D Thomas"/>
            <person name="Naeem Raeece"/>
        </authorList>
    </citation>
    <scope>NUCLEOTIDE SEQUENCE</scope>
</reference>
<organism evidence="1">
    <name type="scientific">Chromera velia CCMP2878</name>
    <dbReference type="NCBI Taxonomy" id="1169474"/>
    <lineage>
        <taxon>Eukaryota</taxon>
        <taxon>Sar</taxon>
        <taxon>Alveolata</taxon>
        <taxon>Colpodellida</taxon>
        <taxon>Chromeraceae</taxon>
        <taxon>Chromera</taxon>
    </lineage>
</organism>
<gene>
    <name evidence="1" type="ORF">Cvel_20701</name>
</gene>